<dbReference type="EC" id="2.7.1.2" evidence="2"/>
<dbReference type="InterPro" id="IPR043129">
    <property type="entry name" value="ATPase_NBD"/>
</dbReference>
<evidence type="ECO:0000256" key="1">
    <source>
        <dbReference type="ARBA" id="ARBA00006479"/>
    </source>
</evidence>
<reference evidence="3" key="1">
    <citation type="submission" date="2017-09" db="EMBL/GenBank/DDBJ databases">
        <title>Metaegenomics of thermophilic ammonia-oxidizing enrichment culture.</title>
        <authorList>
            <person name="Kato S."/>
            <person name="Suzuki K."/>
        </authorList>
    </citation>
    <scope>NUCLEOTIDE SEQUENCE [LARGE SCALE GENOMIC DNA]</scope>
</reference>
<dbReference type="EMBL" id="BEHT01000013">
    <property type="protein sequence ID" value="GBC98596.1"/>
    <property type="molecule type" value="Genomic_DNA"/>
</dbReference>
<keyword evidence="2" id="KW-0418">Kinase</keyword>
<evidence type="ECO:0000313" key="2">
    <source>
        <dbReference type="EMBL" id="GBC98596.1"/>
    </source>
</evidence>
<dbReference type="Proteomes" id="UP000236173">
    <property type="component" value="Unassembled WGS sequence"/>
</dbReference>
<keyword evidence="2" id="KW-0808">Transferase</keyword>
<gene>
    <name evidence="2" type="primary">glcK_1</name>
    <name evidence="2" type="ORF">HRbin17_01110</name>
</gene>
<dbReference type="PANTHER" id="PTHR18964">
    <property type="entry name" value="ROK (REPRESSOR, ORF, KINASE) FAMILY"/>
    <property type="match status" value="1"/>
</dbReference>
<proteinExistence type="inferred from homology"/>
<dbReference type="PANTHER" id="PTHR18964:SF149">
    <property type="entry name" value="BIFUNCTIONAL UDP-N-ACETYLGLUCOSAMINE 2-EPIMERASE_N-ACETYLMANNOSAMINE KINASE"/>
    <property type="match status" value="1"/>
</dbReference>
<dbReference type="InterPro" id="IPR000600">
    <property type="entry name" value="ROK"/>
</dbReference>
<dbReference type="AlphaFoldDB" id="A0A2H5XBM8"/>
<comment type="caution">
    <text evidence="2">The sequence shown here is derived from an EMBL/GenBank/DDBJ whole genome shotgun (WGS) entry which is preliminary data.</text>
</comment>
<dbReference type="InterPro" id="IPR049874">
    <property type="entry name" value="ROK_cs"/>
</dbReference>
<dbReference type="PROSITE" id="PS01125">
    <property type="entry name" value="ROK"/>
    <property type="match status" value="1"/>
</dbReference>
<accession>A0A2H5XBM8</accession>
<dbReference type="SUPFAM" id="SSF53067">
    <property type="entry name" value="Actin-like ATPase domain"/>
    <property type="match status" value="1"/>
</dbReference>
<comment type="similarity">
    <text evidence="1">Belongs to the ROK (NagC/XylR) family.</text>
</comment>
<sequence>MARYALAIDLGGTKVAAGVVGEDGTVLAQATRPTEAAKGGDWVLNRVKEAALEALDASRLPPDALVGVGMGTPGVVDATTGVMLSEAVNIPDWKGRNLKAELEQVLHLPAFVDNDANVAALGEWIFGAGKGTRHLIYITVGTGVGGAIILNGSLWRGANFAAGELGHVPVNPDGPRCGCGGYGCVELFVSGPAIAQRAREFTARGVQSQIAPKAPEEITAEQVAVAAQQGDPLARFILAEAGRYLGVALAGILNLLNPELVLIGGGVAAAGECLLEPLRWEVRRRALPTATTTPILPAALGSNAGLLGAAALAFRSLEIL</sequence>
<dbReference type="Pfam" id="PF00480">
    <property type="entry name" value="ROK"/>
    <property type="match status" value="1"/>
</dbReference>
<organism evidence="2 3">
    <name type="scientific">Candidatus Fervidibacter japonicus</name>
    <dbReference type="NCBI Taxonomy" id="2035412"/>
    <lineage>
        <taxon>Bacteria</taxon>
        <taxon>Candidatus Fervidibacterota</taxon>
        <taxon>Candidatus Fervidibacter</taxon>
    </lineage>
</organism>
<dbReference type="CDD" id="cd24068">
    <property type="entry name" value="ASKHA_NBD_ROK_FnNanK-like"/>
    <property type="match status" value="1"/>
</dbReference>
<name>A0A2H5XBM8_9BACT</name>
<dbReference type="Gene3D" id="3.30.420.40">
    <property type="match status" value="2"/>
</dbReference>
<dbReference type="GO" id="GO:0004340">
    <property type="term" value="F:glucokinase activity"/>
    <property type="evidence" value="ECO:0007669"/>
    <property type="project" value="UniProtKB-EC"/>
</dbReference>
<evidence type="ECO:0000313" key="3">
    <source>
        <dbReference type="Proteomes" id="UP000236173"/>
    </source>
</evidence>
<protein>
    <submittedName>
        <fullName evidence="2">Glucokinase</fullName>
        <ecNumber evidence="2">2.7.1.2</ecNumber>
    </submittedName>
</protein>